<protein>
    <submittedName>
        <fullName evidence="9">Trypsin-like serine protease</fullName>
    </submittedName>
</protein>
<name>A0A9X0R9M1_VIBME</name>
<accession>A0A9X0R9M1</accession>
<evidence type="ECO:0000256" key="2">
    <source>
        <dbReference type="ARBA" id="ARBA00022525"/>
    </source>
</evidence>
<dbReference type="GO" id="GO:0005576">
    <property type="term" value="C:extracellular region"/>
    <property type="evidence" value="ECO:0007669"/>
    <property type="project" value="UniProtKB-SubCell"/>
</dbReference>
<dbReference type="InterPro" id="IPR051487">
    <property type="entry name" value="Ser/Thr_Proteases_Immune/Dev"/>
</dbReference>
<keyword evidence="6" id="KW-0720">Serine protease</keyword>
<dbReference type="PANTHER" id="PTHR24256">
    <property type="entry name" value="TRYPTASE-RELATED"/>
    <property type="match status" value="1"/>
</dbReference>
<keyword evidence="4" id="KW-1015">Disulfide bond</keyword>
<dbReference type="SUPFAM" id="SSF50494">
    <property type="entry name" value="Trypsin-like serine proteases"/>
    <property type="match status" value="1"/>
</dbReference>
<dbReference type="Gene3D" id="2.60.40.10">
    <property type="entry name" value="Immunoglobulins"/>
    <property type="match status" value="1"/>
</dbReference>
<sequence length="542" mass="59881">MKHNILSAVIGTLLLSSSPLMASGTDSDITARIIGGEKAQPNDWPYMAALTRINKNTSFCGGSLISERYVLTAAHCVVGKAPSDFEVLLSAYDMDQLSSATRVKVKQIYLHADYQKNNHSSPHDIAVLELIKPVTIKTAELDDEADVDSLIYGSNMTTIGFGYRQHNGKQGYDKPTVLHQVILPFVPMPQCKQVHSSFEKLGDGVFCAGETGKDTCQGDSGGPIFSHGNSGQKLAGIVSWGVECGVNPGVYTKVSHYHHWIQDHIKGLSYRQHKDLGIVRIGADSQAFTFTNQSNNAIELKNPKVLIDGREGLGYISTNNCPEQLAAGAKCDIIANYTLLTHRQGRIVLELESSSFTEGKVSAWLDYDALQDAGQEVANYLRVLPEHKAHTNSHKWLVDGDYLRSENGLSKNQNSELVLENLPRGELSFIYSIHSDDKYDSLTIYVNGKRKETLYNQATGYQTLELHNAHNTVRFDYNRWEYSKGHDSHVRLSDIDHRKLTGDLINEILIEQAKNSGGGGSIGFGAGLGLLALMWMRRSRQQ</sequence>
<dbReference type="GO" id="GO:0004252">
    <property type="term" value="F:serine-type endopeptidase activity"/>
    <property type="evidence" value="ECO:0007669"/>
    <property type="project" value="InterPro"/>
</dbReference>
<dbReference type="InterPro" id="IPR013783">
    <property type="entry name" value="Ig-like_fold"/>
</dbReference>
<dbReference type="PRINTS" id="PR00722">
    <property type="entry name" value="CHYMOTRYPSIN"/>
</dbReference>
<evidence type="ECO:0000256" key="6">
    <source>
        <dbReference type="RuleBase" id="RU363034"/>
    </source>
</evidence>
<dbReference type="Proteomes" id="UP000615796">
    <property type="component" value="Unassembled WGS sequence"/>
</dbReference>
<keyword evidence="2" id="KW-0964">Secreted</keyword>
<feature type="signal peptide" evidence="7">
    <location>
        <begin position="1"/>
        <end position="22"/>
    </location>
</feature>
<dbReference type="Gene3D" id="2.40.10.10">
    <property type="entry name" value="Trypsin-like serine proteases"/>
    <property type="match status" value="1"/>
</dbReference>
<dbReference type="RefSeq" id="WP_187026751.1">
    <property type="nucleotide sequence ID" value="NZ_JACRUP010000011.1"/>
</dbReference>
<dbReference type="PROSITE" id="PS50240">
    <property type="entry name" value="TRYPSIN_DOM"/>
    <property type="match status" value="1"/>
</dbReference>
<dbReference type="AlphaFoldDB" id="A0A9X0R9M1"/>
<keyword evidence="10" id="KW-1185">Reference proteome</keyword>
<dbReference type="PROSITE" id="PS00135">
    <property type="entry name" value="TRYPSIN_SER"/>
    <property type="match status" value="1"/>
</dbReference>
<organism evidence="9 10">
    <name type="scientific">Vibrio metschnikovii</name>
    <dbReference type="NCBI Taxonomy" id="28172"/>
    <lineage>
        <taxon>Bacteria</taxon>
        <taxon>Pseudomonadati</taxon>
        <taxon>Pseudomonadota</taxon>
        <taxon>Gammaproteobacteria</taxon>
        <taxon>Vibrionales</taxon>
        <taxon>Vibrionaceae</taxon>
        <taxon>Vibrio</taxon>
    </lineage>
</organism>
<dbReference type="InterPro" id="IPR001314">
    <property type="entry name" value="Peptidase_S1A"/>
</dbReference>
<keyword evidence="5" id="KW-0325">Glycoprotein</keyword>
<comment type="caution">
    <text evidence="9">The sequence shown here is derived from an EMBL/GenBank/DDBJ whole genome shotgun (WGS) entry which is preliminary data.</text>
</comment>
<dbReference type="InterPro" id="IPR043504">
    <property type="entry name" value="Peptidase_S1_PA_chymotrypsin"/>
</dbReference>
<gene>
    <name evidence="9" type="ORF">H8Q88_15165</name>
</gene>
<keyword evidence="6 9" id="KW-0645">Protease</keyword>
<dbReference type="InterPro" id="IPR018114">
    <property type="entry name" value="TRYPSIN_HIS"/>
</dbReference>
<feature type="chain" id="PRO_5040792804" evidence="7">
    <location>
        <begin position="23"/>
        <end position="542"/>
    </location>
</feature>
<dbReference type="InterPro" id="IPR033116">
    <property type="entry name" value="TRYPSIN_SER"/>
</dbReference>
<comment type="subcellular location">
    <subcellularLocation>
        <location evidence="1">Secreted</location>
    </subcellularLocation>
</comment>
<evidence type="ECO:0000256" key="4">
    <source>
        <dbReference type="ARBA" id="ARBA00023157"/>
    </source>
</evidence>
<keyword evidence="3 7" id="KW-0732">Signal</keyword>
<dbReference type="FunFam" id="2.40.10.10:FF:000054">
    <property type="entry name" value="Complement C1r subcomponent"/>
    <property type="match status" value="1"/>
</dbReference>
<evidence type="ECO:0000313" key="10">
    <source>
        <dbReference type="Proteomes" id="UP000615796"/>
    </source>
</evidence>
<dbReference type="EMBL" id="JACRUP010000011">
    <property type="protein sequence ID" value="MBC5852247.1"/>
    <property type="molecule type" value="Genomic_DNA"/>
</dbReference>
<proteinExistence type="predicted"/>
<dbReference type="CDD" id="cd00190">
    <property type="entry name" value="Tryp_SPc"/>
    <property type="match status" value="1"/>
</dbReference>
<evidence type="ECO:0000256" key="5">
    <source>
        <dbReference type="ARBA" id="ARBA00023180"/>
    </source>
</evidence>
<evidence type="ECO:0000259" key="8">
    <source>
        <dbReference type="PROSITE" id="PS50240"/>
    </source>
</evidence>
<reference evidence="9" key="1">
    <citation type="submission" date="2020-08" db="EMBL/GenBank/DDBJ databases">
        <title>Genome Sequencing and Pan-Genome Analysis of Migratory bird Vibrio Strains, Inner Mongolia.</title>
        <authorList>
            <person name="Zheng L."/>
        </authorList>
    </citation>
    <scope>NUCLEOTIDE SEQUENCE</scope>
    <source>
        <strain evidence="9">M13F</strain>
    </source>
</reference>
<dbReference type="InterPro" id="IPR001254">
    <property type="entry name" value="Trypsin_dom"/>
</dbReference>
<dbReference type="Pfam" id="PF00089">
    <property type="entry name" value="Trypsin"/>
    <property type="match status" value="1"/>
</dbReference>
<evidence type="ECO:0000256" key="7">
    <source>
        <dbReference type="SAM" id="SignalP"/>
    </source>
</evidence>
<evidence type="ECO:0000256" key="3">
    <source>
        <dbReference type="ARBA" id="ARBA00022729"/>
    </source>
</evidence>
<dbReference type="FunFam" id="2.40.10.10:FF:000068">
    <property type="entry name" value="transmembrane protease serine 2"/>
    <property type="match status" value="1"/>
</dbReference>
<dbReference type="GO" id="GO:0006508">
    <property type="term" value="P:proteolysis"/>
    <property type="evidence" value="ECO:0007669"/>
    <property type="project" value="UniProtKB-KW"/>
</dbReference>
<evidence type="ECO:0000256" key="1">
    <source>
        <dbReference type="ARBA" id="ARBA00004613"/>
    </source>
</evidence>
<feature type="domain" description="Peptidase S1" evidence="8">
    <location>
        <begin position="33"/>
        <end position="266"/>
    </location>
</feature>
<keyword evidence="6" id="KW-0378">Hydrolase</keyword>
<dbReference type="PROSITE" id="PS00134">
    <property type="entry name" value="TRYPSIN_HIS"/>
    <property type="match status" value="1"/>
</dbReference>
<dbReference type="InterPro" id="IPR009003">
    <property type="entry name" value="Peptidase_S1_PA"/>
</dbReference>
<dbReference type="SMART" id="SM00020">
    <property type="entry name" value="Tryp_SPc"/>
    <property type="match status" value="1"/>
</dbReference>
<evidence type="ECO:0000313" key="9">
    <source>
        <dbReference type="EMBL" id="MBC5852247.1"/>
    </source>
</evidence>